<evidence type="ECO:0000313" key="1">
    <source>
        <dbReference type="EnsemblMetazoa" id="ACHR010088-PA"/>
    </source>
</evidence>
<reference evidence="1" key="2">
    <citation type="submission" date="2020-05" db="UniProtKB">
        <authorList>
            <consortium name="EnsemblMetazoa"/>
        </authorList>
    </citation>
    <scope>IDENTIFICATION</scope>
    <source>
        <strain evidence="1">ACHKN1017</strain>
    </source>
</reference>
<dbReference type="VEuPathDB" id="VectorBase:ACHR010088"/>
<reference evidence="2" key="1">
    <citation type="submission" date="2013-03" db="EMBL/GenBank/DDBJ databases">
        <title>The Genome Sequence of Anopheles christyi ACHKN1017.</title>
        <authorList>
            <consortium name="The Broad Institute Genomics Platform"/>
            <person name="Neafsey D.E."/>
            <person name="Besansky N."/>
            <person name="Walker B."/>
            <person name="Young S.K."/>
            <person name="Zeng Q."/>
            <person name="Gargeya S."/>
            <person name="Fitzgerald M."/>
            <person name="Haas B."/>
            <person name="Abouelleil A."/>
            <person name="Allen A.W."/>
            <person name="Alvarado L."/>
            <person name="Arachchi H.M."/>
            <person name="Berlin A.M."/>
            <person name="Chapman S.B."/>
            <person name="Gainer-Dewar J."/>
            <person name="Goldberg J."/>
            <person name="Griggs A."/>
            <person name="Gujja S."/>
            <person name="Hansen M."/>
            <person name="Howarth C."/>
            <person name="Imamovic A."/>
            <person name="Ireland A."/>
            <person name="Larimer J."/>
            <person name="McCowan C."/>
            <person name="Murphy C."/>
            <person name="Pearson M."/>
            <person name="Poon T.W."/>
            <person name="Priest M."/>
            <person name="Roberts A."/>
            <person name="Saif S."/>
            <person name="Shea T."/>
            <person name="Sisk P."/>
            <person name="Sykes S."/>
            <person name="Wortman J."/>
            <person name="Nusbaum C."/>
            <person name="Birren B."/>
        </authorList>
    </citation>
    <scope>NUCLEOTIDE SEQUENCE [LARGE SCALE GENOMIC DNA]</scope>
    <source>
        <strain evidence="2">ACHKN1017</strain>
    </source>
</reference>
<accession>A0A182KH50</accession>
<sequence>MHVPGSSNPADLVSRGMSATDFLKSKLWGFGSDWLALSPSHWPNSYPEPVDETNLEIHQVSAAVMKTPTNHPWFTLCSSFKRLLRIVAYCIRFTRNSKEKARTQQTTICNPTPFVITPEDMEAANTVLCRLAQQDAFSTELELLQKGNDVPKQSPLRTLNPFLDQQGIIRVGGRLRLSQLPYQAKHPVLLPKKHPFAQLICRYHHEELRHGGGRLLLSRVREEYWPLHGRHLVKGIPAHKRAAPGKSYLSVFICFSTKAVHLELVGDLTTAGELHELFAMFRDEQQLHQIATDCANRGISWQFISPKAPHFGGLWEAAVKTAKRHLFNGSSTRLSYEGYSTILRQIEAAMNSRPLLPMSDDLNDLSALTPAHFLIGTSMHAVPEPDYSHLRSCTLSDLQKWKLVQRFWKHWTYLQEMQRDNSKLKRYDNIIPGRRFSPSYPLATCTYNPYALR</sequence>
<dbReference type="Proteomes" id="UP000075881">
    <property type="component" value="Unassembled WGS sequence"/>
</dbReference>
<dbReference type="InterPro" id="IPR036397">
    <property type="entry name" value="RNaseH_sf"/>
</dbReference>
<dbReference type="PANTHER" id="PTHR47331:SF1">
    <property type="entry name" value="GAG-LIKE PROTEIN"/>
    <property type="match status" value="1"/>
</dbReference>
<evidence type="ECO:0008006" key="3">
    <source>
        <dbReference type="Google" id="ProtNLM"/>
    </source>
</evidence>
<protein>
    <recommendedName>
        <fullName evidence="3">Integrase zinc-binding domain-containing protein</fullName>
    </recommendedName>
</protein>
<dbReference type="EnsemblMetazoa" id="ACHR010088-RA">
    <property type="protein sequence ID" value="ACHR010088-PA"/>
    <property type="gene ID" value="ACHR010088"/>
</dbReference>
<name>A0A182KH50_9DIPT</name>
<dbReference type="SUPFAM" id="SSF53098">
    <property type="entry name" value="Ribonuclease H-like"/>
    <property type="match status" value="1"/>
</dbReference>
<dbReference type="GO" id="GO:0003676">
    <property type="term" value="F:nucleic acid binding"/>
    <property type="evidence" value="ECO:0007669"/>
    <property type="project" value="InterPro"/>
</dbReference>
<dbReference type="Gene3D" id="3.30.420.10">
    <property type="entry name" value="Ribonuclease H-like superfamily/Ribonuclease H"/>
    <property type="match status" value="1"/>
</dbReference>
<dbReference type="PANTHER" id="PTHR47331">
    <property type="entry name" value="PHD-TYPE DOMAIN-CONTAINING PROTEIN"/>
    <property type="match status" value="1"/>
</dbReference>
<proteinExistence type="predicted"/>
<dbReference type="InterPro" id="IPR012337">
    <property type="entry name" value="RNaseH-like_sf"/>
</dbReference>
<dbReference type="STRING" id="43041.A0A182KH50"/>
<dbReference type="AlphaFoldDB" id="A0A182KH50"/>
<organism evidence="1 2">
    <name type="scientific">Anopheles christyi</name>
    <dbReference type="NCBI Taxonomy" id="43041"/>
    <lineage>
        <taxon>Eukaryota</taxon>
        <taxon>Metazoa</taxon>
        <taxon>Ecdysozoa</taxon>
        <taxon>Arthropoda</taxon>
        <taxon>Hexapoda</taxon>
        <taxon>Insecta</taxon>
        <taxon>Pterygota</taxon>
        <taxon>Neoptera</taxon>
        <taxon>Endopterygota</taxon>
        <taxon>Diptera</taxon>
        <taxon>Nematocera</taxon>
        <taxon>Culicoidea</taxon>
        <taxon>Culicidae</taxon>
        <taxon>Anophelinae</taxon>
        <taxon>Anopheles</taxon>
    </lineage>
</organism>
<evidence type="ECO:0000313" key="2">
    <source>
        <dbReference type="Proteomes" id="UP000075881"/>
    </source>
</evidence>
<keyword evidence="2" id="KW-1185">Reference proteome</keyword>